<proteinExistence type="predicted"/>
<reference evidence="1 2" key="1">
    <citation type="journal article" date="2018" name="PLoS Pathog.">
        <title>Evolution of structural diversity of trichothecenes, a family of toxins produced by plant pathogenic and entomopathogenic fungi.</title>
        <authorList>
            <person name="Proctor R.H."/>
            <person name="McCormick S.P."/>
            <person name="Kim H.S."/>
            <person name="Cardoza R.E."/>
            <person name="Stanley A.M."/>
            <person name="Lindo L."/>
            <person name="Kelly A."/>
            <person name="Brown D.W."/>
            <person name="Lee T."/>
            <person name="Vaughan M.M."/>
            <person name="Alexander N.J."/>
            <person name="Busman M."/>
            <person name="Gutierrez S."/>
        </authorList>
    </citation>
    <scope>NUCLEOTIDE SEQUENCE [LARGE SCALE GENOMIC DNA]</scope>
    <source>
        <strain evidence="1 2">NRRL 20695</strain>
    </source>
</reference>
<keyword evidence="2" id="KW-1185">Reference proteome</keyword>
<organism evidence="1 2">
    <name type="scientific">Fusarium longipes</name>
    <dbReference type="NCBI Taxonomy" id="694270"/>
    <lineage>
        <taxon>Eukaryota</taxon>
        <taxon>Fungi</taxon>
        <taxon>Dikarya</taxon>
        <taxon>Ascomycota</taxon>
        <taxon>Pezizomycotina</taxon>
        <taxon>Sordariomycetes</taxon>
        <taxon>Hypocreomycetidae</taxon>
        <taxon>Hypocreales</taxon>
        <taxon>Nectriaceae</taxon>
        <taxon>Fusarium</taxon>
    </lineage>
</organism>
<evidence type="ECO:0000313" key="2">
    <source>
        <dbReference type="Proteomes" id="UP000266234"/>
    </source>
</evidence>
<name>A0A395S375_9HYPO</name>
<sequence>MEGYPGEQVWDRVAREEGKVLSSRLDATSAKARSHDTFAGCNRGPPKDFKEPTRKYDSEVHAGFYADMRCILVETLIKDITTTEHCIYLFNDVDVLDKRNIEMTKLPNWTEEDGLQNIFFPHHSRLAQPVNHYHAVVGTGLPKPNIAQSGSTTVNVRIGPGGDEEQWVRTDGYCRGLNPFEEKSWSFQVAYGTATCIKLKFEIANVMDIVEKPVIFCPKGNVVNSRELDPSDWHDTTRVVIGQPNHPFKISLNLRFVESQHQNPRNFSKAKVEMFSMLQVRLTGDPATSSVKGRAVTTYTYLVTLMHGWKK</sequence>
<comment type="caution">
    <text evidence="1">The sequence shown here is derived from an EMBL/GenBank/DDBJ whole genome shotgun (WGS) entry which is preliminary data.</text>
</comment>
<gene>
    <name evidence="1" type="ORF">FLONG3_8819</name>
</gene>
<dbReference type="OrthoDB" id="5042995at2759"/>
<dbReference type="EMBL" id="PXOG01000220">
    <property type="protein sequence ID" value="RGP66509.1"/>
    <property type="molecule type" value="Genomic_DNA"/>
</dbReference>
<dbReference type="AlphaFoldDB" id="A0A395S375"/>
<protein>
    <submittedName>
        <fullName evidence="1">Uncharacterized protein</fullName>
    </submittedName>
</protein>
<dbReference type="Proteomes" id="UP000266234">
    <property type="component" value="Unassembled WGS sequence"/>
</dbReference>
<evidence type="ECO:0000313" key="1">
    <source>
        <dbReference type="EMBL" id="RGP66509.1"/>
    </source>
</evidence>
<accession>A0A395S375</accession>